<dbReference type="Proteomes" id="UP001458880">
    <property type="component" value="Unassembled WGS sequence"/>
</dbReference>
<evidence type="ECO:0000313" key="2">
    <source>
        <dbReference type="Proteomes" id="UP001458880"/>
    </source>
</evidence>
<sequence>MVCIWTAASATASVRTKSGVSGVFFETVPLRERERDCRWRFIYMAKRIVGYVYRCVDTNQKVLTLRHRLLGNRRSPACDTSFFDLNFLQLELEDKKTQTETIM</sequence>
<reference evidence="1 2" key="1">
    <citation type="journal article" date="2024" name="BMC Genomics">
        <title>De novo assembly and annotation of Popillia japonica's genome with initial clues to its potential as an invasive pest.</title>
        <authorList>
            <person name="Cucini C."/>
            <person name="Boschi S."/>
            <person name="Funari R."/>
            <person name="Cardaioli E."/>
            <person name="Iannotti N."/>
            <person name="Marturano G."/>
            <person name="Paoli F."/>
            <person name="Bruttini M."/>
            <person name="Carapelli A."/>
            <person name="Frati F."/>
            <person name="Nardi F."/>
        </authorList>
    </citation>
    <scope>NUCLEOTIDE SEQUENCE [LARGE SCALE GENOMIC DNA]</scope>
    <source>
        <strain evidence="1">DMR45628</strain>
    </source>
</reference>
<protein>
    <recommendedName>
        <fullName evidence="3">Secreted protein</fullName>
    </recommendedName>
</protein>
<dbReference type="AlphaFoldDB" id="A0AAW1JW02"/>
<name>A0AAW1JW02_POPJA</name>
<evidence type="ECO:0000313" key="1">
    <source>
        <dbReference type="EMBL" id="KAK9708591.1"/>
    </source>
</evidence>
<comment type="caution">
    <text evidence="1">The sequence shown here is derived from an EMBL/GenBank/DDBJ whole genome shotgun (WGS) entry which is preliminary data.</text>
</comment>
<gene>
    <name evidence="1" type="ORF">QE152_g27114</name>
</gene>
<accession>A0AAW1JW02</accession>
<organism evidence="1 2">
    <name type="scientific">Popillia japonica</name>
    <name type="common">Japanese beetle</name>
    <dbReference type="NCBI Taxonomy" id="7064"/>
    <lineage>
        <taxon>Eukaryota</taxon>
        <taxon>Metazoa</taxon>
        <taxon>Ecdysozoa</taxon>
        <taxon>Arthropoda</taxon>
        <taxon>Hexapoda</taxon>
        <taxon>Insecta</taxon>
        <taxon>Pterygota</taxon>
        <taxon>Neoptera</taxon>
        <taxon>Endopterygota</taxon>
        <taxon>Coleoptera</taxon>
        <taxon>Polyphaga</taxon>
        <taxon>Scarabaeiformia</taxon>
        <taxon>Scarabaeidae</taxon>
        <taxon>Rutelinae</taxon>
        <taxon>Popillia</taxon>
    </lineage>
</organism>
<proteinExistence type="predicted"/>
<dbReference type="EMBL" id="JASPKY010000325">
    <property type="protein sequence ID" value="KAK9708591.1"/>
    <property type="molecule type" value="Genomic_DNA"/>
</dbReference>
<evidence type="ECO:0008006" key="3">
    <source>
        <dbReference type="Google" id="ProtNLM"/>
    </source>
</evidence>
<keyword evidence="2" id="KW-1185">Reference proteome</keyword>